<dbReference type="AlphaFoldDB" id="A0A9D4BQR0"/>
<dbReference type="EMBL" id="JAIWYP010000015">
    <property type="protein sequence ID" value="KAH3703953.1"/>
    <property type="molecule type" value="Genomic_DNA"/>
</dbReference>
<feature type="region of interest" description="Disordered" evidence="1">
    <location>
        <begin position="1"/>
        <end position="28"/>
    </location>
</feature>
<evidence type="ECO:0000256" key="1">
    <source>
        <dbReference type="SAM" id="MobiDB-lite"/>
    </source>
</evidence>
<evidence type="ECO:0000313" key="2">
    <source>
        <dbReference type="EMBL" id="KAH3703953.1"/>
    </source>
</evidence>
<keyword evidence="3" id="KW-1185">Reference proteome</keyword>
<sequence>MSEDAKDDINKNNVKSTTPPIRMFSPGQFGINSSTSRRLVSSMSVPSSMTLSNNSMSGTDNLFLSGSRGNNLIQHIDLVLSQL</sequence>
<name>A0A9D4BQR0_DREPO</name>
<reference evidence="2" key="1">
    <citation type="journal article" date="2019" name="bioRxiv">
        <title>The Genome of the Zebra Mussel, Dreissena polymorpha: A Resource for Invasive Species Research.</title>
        <authorList>
            <person name="McCartney M.A."/>
            <person name="Auch B."/>
            <person name="Kono T."/>
            <person name="Mallez S."/>
            <person name="Zhang Y."/>
            <person name="Obille A."/>
            <person name="Becker A."/>
            <person name="Abrahante J.E."/>
            <person name="Garbe J."/>
            <person name="Badalamenti J.P."/>
            <person name="Herman A."/>
            <person name="Mangelson H."/>
            <person name="Liachko I."/>
            <person name="Sullivan S."/>
            <person name="Sone E.D."/>
            <person name="Koren S."/>
            <person name="Silverstein K.A.T."/>
            <person name="Beckman K.B."/>
            <person name="Gohl D.M."/>
        </authorList>
    </citation>
    <scope>NUCLEOTIDE SEQUENCE</scope>
    <source>
        <strain evidence="2">Duluth1</strain>
        <tissue evidence="2">Whole animal</tissue>
    </source>
</reference>
<gene>
    <name evidence="2" type="ORF">DPMN_079005</name>
</gene>
<reference evidence="2" key="2">
    <citation type="submission" date="2020-11" db="EMBL/GenBank/DDBJ databases">
        <authorList>
            <person name="McCartney M.A."/>
            <person name="Auch B."/>
            <person name="Kono T."/>
            <person name="Mallez S."/>
            <person name="Becker A."/>
            <person name="Gohl D.M."/>
            <person name="Silverstein K.A.T."/>
            <person name="Koren S."/>
            <person name="Bechman K.B."/>
            <person name="Herman A."/>
            <person name="Abrahante J.E."/>
            <person name="Garbe J."/>
        </authorList>
    </citation>
    <scope>NUCLEOTIDE SEQUENCE</scope>
    <source>
        <strain evidence="2">Duluth1</strain>
        <tissue evidence="2">Whole animal</tissue>
    </source>
</reference>
<proteinExistence type="predicted"/>
<protein>
    <submittedName>
        <fullName evidence="2">Uncharacterized protein</fullName>
    </submittedName>
</protein>
<comment type="caution">
    <text evidence="2">The sequence shown here is derived from an EMBL/GenBank/DDBJ whole genome shotgun (WGS) entry which is preliminary data.</text>
</comment>
<evidence type="ECO:0000313" key="3">
    <source>
        <dbReference type="Proteomes" id="UP000828390"/>
    </source>
</evidence>
<organism evidence="2 3">
    <name type="scientific">Dreissena polymorpha</name>
    <name type="common">Zebra mussel</name>
    <name type="synonym">Mytilus polymorpha</name>
    <dbReference type="NCBI Taxonomy" id="45954"/>
    <lineage>
        <taxon>Eukaryota</taxon>
        <taxon>Metazoa</taxon>
        <taxon>Spiralia</taxon>
        <taxon>Lophotrochozoa</taxon>
        <taxon>Mollusca</taxon>
        <taxon>Bivalvia</taxon>
        <taxon>Autobranchia</taxon>
        <taxon>Heteroconchia</taxon>
        <taxon>Euheterodonta</taxon>
        <taxon>Imparidentia</taxon>
        <taxon>Neoheterodontei</taxon>
        <taxon>Myida</taxon>
        <taxon>Dreissenoidea</taxon>
        <taxon>Dreissenidae</taxon>
        <taxon>Dreissena</taxon>
    </lineage>
</organism>
<accession>A0A9D4BQR0</accession>
<dbReference type="Proteomes" id="UP000828390">
    <property type="component" value="Unassembled WGS sequence"/>
</dbReference>